<dbReference type="EMBL" id="UINC01201748">
    <property type="protein sequence ID" value="SVE21223.1"/>
    <property type="molecule type" value="Genomic_DNA"/>
</dbReference>
<protein>
    <submittedName>
        <fullName evidence="1">Uncharacterized protein</fullName>
    </submittedName>
</protein>
<accession>A0A383BN41</accession>
<proteinExistence type="predicted"/>
<organism evidence="1">
    <name type="scientific">marine metagenome</name>
    <dbReference type="NCBI Taxonomy" id="408172"/>
    <lineage>
        <taxon>unclassified sequences</taxon>
        <taxon>metagenomes</taxon>
        <taxon>ecological metagenomes</taxon>
    </lineage>
</organism>
<dbReference type="AlphaFoldDB" id="A0A383BN41"/>
<gene>
    <name evidence="1" type="ORF">METZ01_LOCUS474077</name>
</gene>
<name>A0A383BN41_9ZZZZ</name>
<sequence length="25" mass="2966">MSRPPASQKDIREIERFAYEALEKT</sequence>
<feature type="non-terminal residue" evidence="1">
    <location>
        <position position="25"/>
    </location>
</feature>
<evidence type="ECO:0000313" key="1">
    <source>
        <dbReference type="EMBL" id="SVE21223.1"/>
    </source>
</evidence>
<reference evidence="1" key="1">
    <citation type="submission" date="2018-05" db="EMBL/GenBank/DDBJ databases">
        <authorList>
            <person name="Lanie J.A."/>
            <person name="Ng W.-L."/>
            <person name="Kazmierczak K.M."/>
            <person name="Andrzejewski T.M."/>
            <person name="Davidsen T.M."/>
            <person name="Wayne K.J."/>
            <person name="Tettelin H."/>
            <person name="Glass J.I."/>
            <person name="Rusch D."/>
            <person name="Podicherti R."/>
            <person name="Tsui H.-C.T."/>
            <person name="Winkler M.E."/>
        </authorList>
    </citation>
    <scope>NUCLEOTIDE SEQUENCE</scope>
</reference>